<comment type="caution">
    <text evidence="1">The sequence shown here is derived from an EMBL/GenBank/DDBJ whole genome shotgun (WGS) entry which is preliminary data.</text>
</comment>
<organism evidence="1 2">
    <name type="scientific">Tigriopus californicus</name>
    <name type="common">Marine copepod</name>
    <dbReference type="NCBI Taxonomy" id="6832"/>
    <lineage>
        <taxon>Eukaryota</taxon>
        <taxon>Metazoa</taxon>
        <taxon>Ecdysozoa</taxon>
        <taxon>Arthropoda</taxon>
        <taxon>Crustacea</taxon>
        <taxon>Multicrustacea</taxon>
        <taxon>Hexanauplia</taxon>
        <taxon>Copepoda</taxon>
        <taxon>Harpacticoida</taxon>
        <taxon>Harpacticidae</taxon>
        <taxon>Tigriopus</taxon>
    </lineage>
</organism>
<protein>
    <recommendedName>
        <fullName evidence="3">Protein N-terminal asparagine amidohydrolase</fullName>
    </recommendedName>
</protein>
<dbReference type="GO" id="GO:0006511">
    <property type="term" value="P:ubiquitin-dependent protein catabolic process"/>
    <property type="evidence" value="ECO:0007669"/>
    <property type="project" value="TreeGrafter"/>
</dbReference>
<keyword evidence="2" id="KW-1185">Reference proteome</keyword>
<dbReference type="PANTHER" id="PTHR12498">
    <property type="entry name" value="N-TERMINAL ASPARAGINE AMIDOHYDROLASE"/>
    <property type="match status" value="1"/>
</dbReference>
<reference evidence="1 2" key="1">
    <citation type="journal article" date="2018" name="Nat. Ecol. Evol.">
        <title>Genomic signatures of mitonuclear coevolution across populations of Tigriopus californicus.</title>
        <authorList>
            <person name="Barreto F.S."/>
            <person name="Watson E.T."/>
            <person name="Lima T.G."/>
            <person name="Willett C.S."/>
            <person name="Edmands S."/>
            <person name="Li W."/>
            <person name="Burton R.S."/>
        </authorList>
    </citation>
    <scope>NUCLEOTIDE SEQUENCE [LARGE SCALE GENOMIC DNA]</scope>
    <source>
        <strain evidence="1 2">San Diego</strain>
    </source>
</reference>
<evidence type="ECO:0000313" key="2">
    <source>
        <dbReference type="Proteomes" id="UP000318571"/>
    </source>
</evidence>
<dbReference type="InterPro" id="IPR026750">
    <property type="entry name" value="NTAN1"/>
</dbReference>
<dbReference type="GO" id="GO:0005634">
    <property type="term" value="C:nucleus"/>
    <property type="evidence" value="ECO:0007669"/>
    <property type="project" value="TreeGrafter"/>
</dbReference>
<name>A0A553NVA5_TIGCA</name>
<dbReference type="GO" id="GO:0008418">
    <property type="term" value="F:protein-N-terminal asparagine amidohydrolase activity"/>
    <property type="evidence" value="ECO:0007669"/>
    <property type="project" value="InterPro"/>
</dbReference>
<dbReference type="Proteomes" id="UP000318571">
    <property type="component" value="Chromosome 1"/>
</dbReference>
<accession>A0A553NVA5</accession>
<sequence>MVLLINGVPIDDAPRDMNNFFHQFPHFKESASALCSMKPQVVGPLSLLYIFQREFGVTYPHDNKISILGTDDVTTSHIIVLRHTGSGATGISQIDRVFEEGLSTMIQRIQALSYHYDGRLELHIIGGFADTKGISHQLSTSLLQCLHKLRAEMDLITCTVNELCTIHRNGMPWPVIYGIGVNAKTGDIFPATFTDKGPDLDIRNARTLTGGDTVGMLEVYDCTREELRIGPFSYGPMRSVDLLLQQSDDFLRQNLSTSPEVAPPLFVPHLRSTLKRIKDDPYPSVTLFHSNLPRFYRKDDISGQWLRYQKEDVVPWSPISQTSTQAYY</sequence>
<dbReference type="OMA" id="WRETFPM"/>
<dbReference type="AlphaFoldDB" id="A0A553NVA5"/>
<dbReference type="Pfam" id="PF14736">
    <property type="entry name" value="N_Asn_amidohyd"/>
    <property type="match status" value="1"/>
</dbReference>
<dbReference type="PANTHER" id="PTHR12498:SF0">
    <property type="entry name" value="PROTEIN N-TERMINAL ASPARAGINE AMIDOHYDROLASE"/>
    <property type="match status" value="1"/>
</dbReference>
<proteinExistence type="predicted"/>
<evidence type="ECO:0000313" key="1">
    <source>
        <dbReference type="EMBL" id="TRY69364.1"/>
    </source>
</evidence>
<gene>
    <name evidence="1" type="ORF">TCAL_07677</name>
</gene>
<evidence type="ECO:0008006" key="3">
    <source>
        <dbReference type="Google" id="ProtNLM"/>
    </source>
</evidence>
<dbReference type="EMBL" id="VCGU01000010">
    <property type="protein sequence ID" value="TRY69364.1"/>
    <property type="molecule type" value="Genomic_DNA"/>
</dbReference>